<dbReference type="PRINTS" id="PR00038">
    <property type="entry name" value="HTHLUXR"/>
</dbReference>
<dbReference type="PANTHER" id="PTHR44688:SF16">
    <property type="entry name" value="DNA-BINDING TRANSCRIPTIONAL ACTIVATOR DEVR_DOSR"/>
    <property type="match status" value="1"/>
</dbReference>
<dbReference type="CDD" id="cd06170">
    <property type="entry name" value="LuxR_C_like"/>
    <property type="match status" value="1"/>
</dbReference>
<protein>
    <submittedName>
        <fullName evidence="5">Helix-turn-helix transcriptional regulator</fullName>
    </submittedName>
</protein>
<organism evidence="5 6">
    <name type="scientific">Streptomyces macrolidinus</name>
    <dbReference type="NCBI Taxonomy" id="2952607"/>
    <lineage>
        <taxon>Bacteria</taxon>
        <taxon>Bacillati</taxon>
        <taxon>Actinomycetota</taxon>
        <taxon>Actinomycetes</taxon>
        <taxon>Kitasatosporales</taxon>
        <taxon>Streptomycetaceae</taxon>
        <taxon>Streptomyces</taxon>
    </lineage>
</organism>
<keyword evidence="1" id="KW-0805">Transcription regulation</keyword>
<comment type="caution">
    <text evidence="5">The sequence shown here is derived from an EMBL/GenBank/DDBJ whole genome shotgun (WGS) entry which is preliminary data.</text>
</comment>
<evidence type="ECO:0000313" key="6">
    <source>
        <dbReference type="Proteomes" id="UP001523219"/>
    </source>
</evidence>
<dbReference type="Gene3D" id="1.10.10.10">
    <property type="entry name" value="Winged helix-like DNA-binding domain superfamily/Winged helix DNA-binding domain"/>
    <property type="match status" value="1"/>
</dbReference>
<reference evidence="5 6" key="1">
    <citation type="submission" date="2022-05" db="EMBL/GenBank/DDBJ databases">
        <title>Streptomyces sp. nov. RY43-2 isolated from soil of a peat swamp forest.</title>
        <authorList>
            <person name="Kanchanasin P."/>
            <person name="Tanasupawat S."/>
            <person name="Phongsopitanun W."/>
        </authorList>
    </citation>
    <scope>NUCLEOTIDE SEQUENCE [LARGE SCALE GENOMIC DNA]</scope>
    <source>
        <strain evidence="5 6">RY43-2</strain>
    </source>
</reference>
<dbReference type="Proteomes" id="UP001523219">
    <property type="component" value="Unassembled WGS sequence"/>
</dbReference>
<dbReference type="PROSITE" id="PS50043">
    <property type="entry name" value="HTH_LUXR_2"/>
    <property type="match status" value="1"/>
</dbReference>
<evidence type="ECO:0000256" key="2">
    <source>
        <dbReference type="ARBA" id="ARBA00023125"/>
    </source>
</evidence>
<feature type="domain" description="HTH luxR-type" evidence="4">
    <location>
        <begin position="17"/>
        <end position="82"/>
    </location>
</feature>
<gene>
    <name evidence="5" type="ORF">NGF19_27845</name>
</gene>
<dbReference type="EMBL" id="JAMWMR010000038">
    <property type="protein sequence ID" value="MCN9244548.1"/>
    <property type="molecule type" value="Genomic_DNA"/>
</dbReference>
<dbReference type="InterPro" id="IPR036388">
    <property type="entry name" value="WH-like_DNA-bd_sf"/>
</dbReference>
<dbReference type="SMART" id="SM00421">
    <property type="entry name" value="HTH_LUXR"/>
    <property type="match status" value="1"/>
</dbReference>
<keyword evidence="3" id="KW-0804">Transcription</keyword>
<proteinExistence type="predicted"/>
<dbReference type="InterPro" id="IPR000792">
    <property type="entry name" value="Tscrpt_reg_LuxR_C"/>
</dbReference>
<dbReference type="SUPFAM" id="SSF46894">
    <property type="entry name" value="C-terminal effector domain of the bipartite response regulators"/>
    <property type="match status" value="1"/>
</dbReference>
<name>A0ABT0ZLR9_9ACTN</name>
<accession>A0ABT0ZLR9</accession>
<keyword evidence="2" id="KW-0238">DNA-binding</keyword>
<dbReference type="InterPro" id="IPR016032">
    <property type="entry name" value="Sig_transdc_resp-reg_C-effctor"/>
</dbReference>
<dbReference type="RefSeq" id="WP_252428334.1">
    <property type="nucleotide sequence ID" value="NZ_JAMWMR010000038.1"/>
</dbReference>
<evidence type="ECO:0000256" key="3">
    <source>
        <dbReference type="ARBA" id="ARBA00023163"/>
    </source>
</evidence>
<evidence type="ECO:0000259" key="4">
    <source>
        <dbReference type="PROSITE" id="PS50043"/>
    </source>
</evidence>
<evidence type="ECO:0000256" key="1">
    <source>
        <dbReference type="ARBA" id="ARBA00023015"/>
    </source>
</evidence>
<keyword evidence="6" id="KW-1185">Reference proteome</keyword>
<dbReference type="Pfam" id="PF00196">
    <property type="entry name" value="GerE"/>
    <property type="match status" value="1"/>
</dbReference>
<evidence type="ECO:0000313" key="5">
    <source>
        <dbReference type="EMBL" id="MCN9244548.1"/>
    </source>
</evidence>
<dbReference type="PANTHER" id="PTHR44688">
    <property type="entry name" value="DNA-BINDING TRANSCRIPTIONAL ACTIVATOR DEVR_DOSR"/>
    <property type="match status" value="1"/>
</dbReference>
<sequence>MDEAMAYVLDDAAEAAESARRPGLTRRESQVAELVTEGLSNKDIAARLTIAQRTTENHVERILRRPGSASRTQLAVWAYEQRAEPAGSRRARSQ</sequence>